<dbReference type="Pfam" id="PF00172">
    <property type="entry name" value="Zn_clus"/>
    <property type="match status" value="1"/>
</dbReference>
<proteinExistence type="predicted"/>
<feature type="region of interest" description="Disordered" evidence="2">
    <location>
        <begin position="1"/>
        <end position="243"/>
    </location>
</feature>
<dbReference type="InterPro" id="IPR053181">
    <property type="entry name" value="EcdB-like_regulator"/>
</dbReference>
<gene>
    <name evidence="4" type="ORF">K460DRAFT_403563</name>
</gene>
<feature type="region of interest" description="Disordered" evidence="2">
    <location>
        <begin position="404"/>
        <end position="439"/>
    </location>
</feature>
<feature type="domain" description="Zn(2)-C6 fungal-type" evidence="3">
    <location>
        <begin position="253"/>
        <end position="282"/>
    </location>
</feature>
<dbReference type="InterPro" id="IPR036864">
    <property type="entry name" value="Zn2-C6_fun-type_DNA-bd_sf"/>
</dbReference>
<feature type="compositionally biased region" description="Basic and acidic residues" evidence="2">
    <location>
        <begin position="415"/>
        <end position="431"/>
    </location>
</feature>
<name>A0A9P4LAD5_9PLEO</name>
<dbReference type="SUPFAM" id="SSF57701">
    <property type="entry name" value="Zn2/Cys6 DNA-binding domain"/>
    <property type="match status" value="1"/>
</dbReference>
<keyword evidence="5" id="KW-1185">Reference proteome</keyword>
<feature type="compositionally biased region" description="Low complexity" evidence="2">
    <location>
        <begin position="37"/>
        <end position="50"/>
    </location>
</feature>
<evidence type="ECO:0000313" key="5">
    <source>
        <dbReference type="Proteomes" id="UP000800039"/>
    </source>
</evidence>
<dbReference type="CDD" id="cd12148">
    <property type="entry name" value="fungal_TF_MHR"/>
    <property type="match status" value="1"/>
</dbReference>
<evidence type="ECO:0000256" key="1">
    <source>
        <dbReference type="ARBA" id="ARBA00023242"/>
    </source>
</evidence>
<comment type="caution">
    <text evidence="4">The sequence shown here is derived from an EMBL/GenBank/DDBJ whole genome shotgun (WGS) entry which is preliminary data.</text>
</comment>
<evidence type="ECO:0000259" key="3">
    <source>
        <dbReference type="PROSITE" id="PS50048"/>
    </source>
</evidence>
<dbReference type="PANTHER" id="PTHR47785">
    <property type="entry name" value="ZN(II)2CYS6 TRANSCRIPTION FACTOR (EUROFUNG)-RELATED-RELATED"/>
    <property type="match status" value="1"/>
</dbReference>
<dbReference type="RefSeq" id="XP_040790834.1">
    <property type="nucleotide sequence ID" value="XM_040936641.1"/>
</dbReference>
<dbReference type="Gene3D" id="4.10.240.10">
    <property type="entry name" value="Zn(2)-C6 fungal-type DNA-binding domain"/>
    <property type="match status" value="1"/>
</dbReference>
<feature type="region of interest" description="Disordered" evidence="2">
    <location>
        <begin position="492"/>
        <end position="560"/>
    </location>
</feature>
<dbReference type="GeneID" id="63853891"/>
<dbReference type="SMART" id="SM00066">
    <property type="entry name" value="GAL4"/>
    <property type="match status" value="1"/>
</dbReference>
<dbReference type="AlphaFoldDB" id="A0A9P4LAD5"/>
<evidence type="ECO:0000313" key="4">
    <source>
        <dbReference type="EMBL" id="KAF1848271.1"/>
    </source>
</evidence>
<dbReference type="Proteomes" id="UP000800039">
    <property type="component" value="Unassembled WGS sequence"/>
</dbReference>
<protein>
    <recommendedName>
        <fullName evidence="3">Zn(2)-C6 fungal-type domain-containing protein</fullName>
    </recommendedName>
</protein>
<dbReference type="EMBL" id="ML976615">
    <property type="protein sequence ID" value="KAF1848271.1"/>
    <property type="molecule type" value="Genomic_DNA"/>
</dbReference>
<evidence type="ECO:0000256" key="2">
    <source>
        <dbReference type="SAM" id="MobiDB-lite"/>
    </source>
</evidence>
<dbReference type="PROSITE" id="PS00463">
    <property type="entry name" value="ZN2_CY6_FUNGAL_1"/>
    <property type="match status" value="1"/>
</dbReference>
<dbReference type="PANTHER" id="PTHR47785:SF4">
    <property type="entry name" value="ZN(II)2CYS6 TRANSCRIPTION FACTOR (EUROFUNG)"/>
    <property type="match status" value="1"/>
</dbReference>
<dbReference type="OrthoDB" id="5244761at2759"/>
<feature type="compositionally biased region" description="Polar residues" evidence="2">
    <location>
        <begin position="231"/>
        <end position="241"/>
    </location>
</feature>
<dbReference type="CDD" id="cd00067">
    <property type="entry name" value="GAL4"/>
    <property type="match status" value="1"/>
</dbReference>
<sequence length="1129" mass="124597">MADPDAPAQKRPRLDSGNPVYNGHRPHPLPPPPPHIQPTRPASYSSLVQPSSPPPPPPPRHYPPHSLPPPPTQAYPPPGLAYPGPLPSPSLPPSDLRALADPRTIPSPRQRPHGVAGPAPVTLPKDSSLSSYRAPPTPQSISAPEPPSSRSTSLSIDVKPPQPPSQGMEHGGHQSPWPMNPEHRSNGSASNGYHHAISPSHANGPVFHPPPPPPGQQYGQPVGDPYAQSPYMGSQYGSAAQQVRRKQVRATQACNHCRSRKQKCDEARPCQFCRENNFDCQYKDVPPPKQDRSMMQLQDSVNNISDVLRDFVGEFNTWKQSVESRLPAGRGLEMVSNHASPEAAFSAPMRDSSTSRWPTPIQGRAQLRRVNSKKMDSPIVSHSHMSPIGIQASTPIKQEAILAAPQQPATPADSVRTDHSRATDRGSREKSGLQSDHTTPAHKLLSEWQAMNTFYKDVDYLNRLVDSGHDVSDYPMQLEQDRGLIRVWGVGEGQDLNDGAQGPGSPESSNDSDVPSPAPGKDGLWGHPPLDHSSPSTMSGNTPREYQGYEGGLGQDGRPNFHSKTLEDLLRSYLDNIHVLHPFMNPSKLKRMVREFIEQYSPDVRSANARSPAGTGLQQQLHHGMKRKRSSSAFGEPYSPKGAIERSLRNAIVLLVLAMGKVCAYKDKLPAPQSDKSPYVNGAWGYTRESPRPNGSFNSDYSDDNRPRNIDILPGMAYFSYATDILGNQQGGNTVAHAQAMILAALYLSQFARVLESWSWINNACRITMVLVKADYPKLVRTYYIDNKATSLTAKERYRLNLVMCVYWTCLQLESDILAEMSTLPPSNISAHQSDIMYPEGVYEKFPTDETEVQQATEGDTSMLIYSSQIWLRVILNEAHNALYGANGRSSFDTSNVKEVADHASTHIDILQSWRRVLPPALAWKDEDPPSTDLNIARVRAKYYGGLYMMLRPYLRIASHTIEFPPPAASAAHTSLHNSPAYMGEYASTPTNRNVQMVELSEDQRKIIKVACQCIDSAIQSTIAFDRVGAPPGSKYRDFKSTRTCRLVVTNIFGTLHAQFGNMLVLAAVYKSKLYPLLPSDTQLTKANLSALLARTINLLEEVSPNSPILKMDLEILYNVRKQHSLHVV</sequence>
<dbReference type="PROSITE" id="PS50048">
    <property type="entry name" value="ZN2_CY6_FUNGAL_2"/>
    <property type="match status" value="1"/>
</dbReference>
<feature type="compositionally biased region" description="Polar residues" evidence="2">
    <location>
        <begin position="533"/>
        <end position="544"/>
    </location>
</feature>
<dbReference type="InterPro" id="IPR001138">
    <property type="entry name" value="Zn2Cys6_DnaBD"/>
</dbReference>
<dbReference type="GO" id="GO:0008270">
    <property type="term" value="F:zinc ion binding"/>
    <property type="evidence" value="ECO:0007669"/>
    <property type="project" value="InterPro"/>
</dbReference>
<reference evidence="4" key="1">
    <citation type="submission" date="2020-01" db="EMBL/GenBank/DDBJ databases">
        <authorList>
            <consortium name="DOE Joint Genome Institute"/>
            <person name="Haridas S."/>
            <person name="Albert R."/>
            <person name="Binder M."/>
            <person name="Bloem J."/>
            <person name="Labutti K."/>
            <person name="Salamov A."/>
            <person name="Andreopoulos B."/>
            <person name="Baker S.E."/>
            <person name="Barry K."/>
            <person name="Bills G."/>
            <person name="Bluhm B.H."/>
            <person name="Cannon C."/>
            <person name="Castanera R."/>
            <person name="Culley D.E."/>
            <person name="Daum C."/>
            <person name="Ezra D."/>
            <person name="Gonzalez J.B."/>
            <person name="Henrissat B."/>
            <person name="Kuo A."/>
            <person name="Liang C."/>
            <person name="Lipzen A."/>
            <person name="Lutzoni F."/>
            <person name="Magnuson J."/>
            <person name="Mondo S."/>
            <person name="Nolan M."/>
            <person name="Ohm R."/>
            <person name="Pangilinan J."/>
            <person name="Park H.-J."/>
            <person name="Ramirez L."/>
            <person name="Alfaro M."/>
            <person name="Sun H."/>
            <person name="Tritt A."/>
            <person name="Yoshinaga Y."/>
            <person name="Zwiers L.-H."/>
            <person name="Turgeon B.G."/>
            <person name="Goodwin S.B."/>
            <person name="Spatafora J.W."/>
            <person name="Crous P.W."/>
            <person name="Grigoriev I.V."/>
        </authorList>
    </citation>
    <scope>NUCLEOTIDE SEQUENCE</scope>
    <source>
        <strain evidence="4">CBS 394.84</strain>
    </source>
</reference>
<accession>A0A9P4LAD5</accession>
<keyword evidence="1" id="KW-0539">Nucleus</keyword>
<feature type="compositionally biased region" description="Pro residues" evidence="2">
    <location>
        <begin position="51"/>
        <end position="92"/>
    </location>
</feature>
<dbReference type="GO" id="GO:0000981">
    <property type="term" value="F:DNA-binding transcription factor activity, RNA polymerase II-specific"/>
    <property type="evidence" value="ECO:0007669"/>
    <property type="project" value="InterPro"/>
</dbReference>
<organism evidence="4 5">
    <name type="scientific">Cucurbitaria berberidis CBS 394.84</name>
    <dbReference type="NCBI Taxonomy" id="1168544"/>
    <lineage>
        <taxon>Eukaryota</taxon>
        <taxon>Fungi</taxon>
        <taxon>Dikarya</taxon>
        <taxon>Ascomycota</taxon>
        <taxon>Pezizomycotina</taxon>
        <taxon>Dothideomycetes</taxon>
        <taxon>Pleosporomycetidae</taxon>
        <taxon>Pleosporales</taxon>
        <taxon>Pleosporineae</taxon>
        <taxon>Cucurbitariaceae</taxon>
        <taxon>Cucurbitaria</taxon>
    </lineage>
</organism>
<feature type="compositionally biased region" description="Low complexity" evidence="2">
    <location>
        <begin position="216"/>
        <end position="225"/>
    </location>
</feature>